<protein>
    <submittedName>
        <fullName evidence="2">Uncharacterized protein</fullName>
    </submittedName>
</protein>
<gene>
    <name evidence="2" type="ORF">MUN78_09330</name>
</gene>
<dbReference type="Proteomes" id="UP000831786">
    <property type="component" value="Chromosome"/>
</dbReference>
<evidence type="ECO:0000256" key="1">
    <source>
        <dbReference type="SAM" id="Phobius"/>
    </source>
</evidence>
<accession>A0ABY4FJ12</accession>
<keyword evidence="1" id="KW-1133">Transmembrane helix</keyword>
<feature type="transmembrane region" description="Helical" evidence="1">
    <location>
        <begin position="175"/>
        <end position="198"/>
    </location>
</feature>
<feature type="transmembrane region" description="Helical" evidence="1">
    <location>
        <begin position="47"/>
        <end position="72"/>
    </location>
</feature>
<keyword evidence="3" id="KW-1185">Reference proteome</keyword>
<organism evidence="2 3">
    <name type="scientific">Leucobacter allii</name>
    <dbReference type="NCBI Taxonomy" id="2932247"/>
    <lineage>
        <taxon>Bacteria</taxon>
        <taxon>Bacillati</taxon>
        <taxon>Actinomycetota</taxon>
        <taxon>Actinomycetes</taxon>
        <taxon>Micrococcales</taxon>
        <taxon>Microbacteriaceae</taxon>
        <taxon>Leucobacter</taxon>
    </lineage>
</organism>
<dbReference type="RefSeq" id="WP_244725982.1">
    <property type="nucleotide sequence ID" value="NZ_CP095045.1"/>
</dbReference>
<proteinExistence type="predicted"/>
<name>A0ABY4FJ12_9MICO</name>
<reference evidence="2 3" key="1">
    <citation type="submission" date="2022-04" db="EMBL/GenBank/DDBJ databases">
        <title>Leucobacter sp. isolated from rhizosphere of garlic.</title>
        <authorList>
            <person name="Won M."/>
            <person name="Lee C.-M."/>
            <person name="Woen H.-Y."/>
            <person name="Kwon S.-W."/>
        </authorList>
    </citation>
    <scope>NUCLEOTIDE SEQUENCE [LARGE SCALE GENOMIC DNA]</scope>
    <source>
        <strain evidence="2 3">H21R-40</strain>
    </source>
</reference>
<evidence type="ECO:0000313" key="2">
    <source>
        <dbReference type="EMBL" id="UOQ55907.1"/>
    </source>
</evidence>
<keyword evidence="1" id="KW-0472">Membrane</keyword>
<evidence type="ECO:0000313" key="3">
    <source>
        <dbReference type="Proteomes" id="UP000831786"/>
    </source>
</evidence>
<sequence length="313" mass="32370">MDEHSGRASRETRETIDWWESGPVFSTVEHGPRVTRLRPEFASNLRVWDFVVAACVVACCAALAVVGIAALVSSAKPWGYWWLALAIPAALAAGCVPFGMMFLGAARYGRGGIAGALGLAGVLLGLGIGCAVNALLPWSAGVLAGAGLGAGAGANPGSMPEETMPEGSEAMPNPVLLGFAAALALAAGIVAATVPGALRAARRGAARILRLRAHGAMYAGEVSALPDPGRWRGRGEIPIRYRDDAGEQRIAATLHAASFRVPMPGTRLLVFVGSPAGAPPEPREVHIELDPECVPEFDPHTARYEAQSPGGSM</sequence>
<keyword evidence="1" id="KW-0812">Transmembrane</keyword>
<dbReference type="EMBL" id="CP095045">
    <property type="protein sequence ID" value="UOQ55907.1"/>
    <property type="molecule type" value="Genomic_DNA"/>
</dbReference>
<feature type="transmembrane region" description="Helical" evidence="1">
    <location>
        <begin position="115"/>
        <end position="136"/>
    </location>
</feature>
<feature type="transmembrane region" description="Helical" evidence="1">
    <location>
        <begin position="78"/>
        <end position="103"/>
    </location>
</feature>